<feature type="transmembrane region" description="Helical" evidence="2">
    <location>
        <begin position="64"/>
        <end position="83"/>
    </location>
</feature>
<name>A0A3A6Q966_9EURY</name>
<evidence type="ECO:0000256" key="2">
    <source>
        <dbReference type="SAM" id="Phobius"/>
    </source>
</evidence>
<dbReference type="Proteomes" id="UP000276588">
    <property type="component" value="Unassembled WGS sequence"/>
</dbReference>
<keyword evidence="4" id="KW-1185">Reference proteome</keyword>
<dbReference type="OrthoDB" id="238078at2157"/>
<evidence type="ECO:0000313" key="4">
    <source>
        <dbReference type="Proteomes" id="UP000276588"/>
    </source>
</evidence>
<evidence type="ECO:0000313" key="3">
    <source>
        <dbReference type="EMBL" id="RJX42366.1"/>
    </source>
</evidence>
<feature type="region of interest" description="Disordered" evidence="1">
    <location>
        <begin position="181"/>
        <end position="207"/>
    </location>
</feature>
<evidence type="ECO:0000256" key="1">
    <source>
        <dbReference type="SAM" id="MobiDB-lite"/>
    </source>
</evidence>
<dbReference type="RefSeq" id="WP_120103675.1">
    <property type="nucleotide sequence ID" value="NZ_QKNY01000018.1"/>
</dbReference>
<feature type="transmembrane region" description="Helical" evidence="2">
    <location>
        <begin position="90"/>
        <end position="109"/>
    </location>
</feature>
<reference evidence="3 4" key="1">
    <citation type="submission" date="2018-06" db="EMBL/GenBank/DDBJ databases">
        <title>Halonotius sp. F13-13 a new haloarchaeeon isolated from a solar saltern from Isla Cristina, Huelva, Spain.</title>
        <authorList>
            <person name="Duran-Viseras A."/>
            <person name="Sanchez-Porro C."/>
            <person name="Ventosa A."/>
        </authorList>
    </citation>
    <scope>NUCLEOTIDE SEQUENCE [LARGE SCALE GENOMIC DNA]</scope>
    <source>
        <strain evidence="3 4">F13-13</strain>
    </source>
</reference>
<dbReference type="AlphaFoldDB" id="A0A3A6Q966"/>
<protein>
    <submittedName>
        <fullName evidence="3">Uncharacterized protein</fullName>
    </submittedName>
</protein>
<organism evidence="3 4">
    <name type="scientific">Halonotius aquaticus</name>
    <dbReference type="NCBI Taxonomy" id="2216978"/>
    <lineage>
        <taxon>Archaea</taxon>
        <taxon>Methanobacteriati</taxon>
        <taxon>Methanobacteriota</taxon>
        <taxon>Stenosarchaea group</taxon>
        <taxon>Halobacteria</taxon>
        <taxon>Halobacteriales</taxon>
        <taxon>Haloferacaceae</taxon>
        <taxon>Halonotius</taxon>
    </lineage>
</organism>
<dbReference type="EMBL" id="QKNY01000018">
    <property type="protein sequence ID" value="RJX42366.1"/>
    <property type="molecule type" value="Genomic_DNA"/>
</dbReference>
<gene>
    <name evidence="3" type="ORF">DM826_12055</name>
</gene>
<feature type="transmembrane region" description="Helical" evidence="2">
    <location>
        <begin position="18"/>
        <end position="44"/>
    </location>
</feature>
<accession>A0A3A6Q966</accession>
<sequence length="243" mass="26066">MPSTLTARVTQRVSLRTLLVYLLVAGGVIVFTGNVALVAGLATAFLITETRQFLIDTSGIDNRWVTVGLAVVLLAISLVWLVAEFRQPPLRWTLWAPVVAVFGGLWLLLDARVDFAYDTADTETDPVDDLDPGAFLLRMLRLNRIADTLEAGPKTVSEIAARCDLTERQVQAAIELSGDDGPIVRVDDPPADSTADKTAAAADEPPRYGLNTRQLGVTGVGRLAIGGLTSLLRRLARPLLGPA</sequence>
<proteinExistence type="predicted"/>
<feature type="compositionally biased region" description="Low complexity" evidence="1">
    <location>
        <begin position="191"/>
        <end position="203"/>
    </location>
</feature>
<keyword evidence="2" id="KW-0812">Transmembrane</keyword>
<comment type="caution">
    <text evidence="3">The sequence shown here is derived from an EMBL/GenBank/DDBJ whole genome shotgun (WGS) entry which is preliminary data.</text>
</comment>
<keyword evidence="2" id="KW-0472">Membrane</keyword>
<keyword evidence="2" id="KW-1133">Transmembrane helix</keyword>